<dbReference type="Proteomes" id="UP000309872">
    <property type="component" value="Unassembled WGS sequence"/>
</dbReference>
<dbReference type="RefSeq" id="WP_136820399.1">
    <property type="nucleotide sequence ID" value="NZ_BMJX01000002.1"/>
</dbReference>
<reference evidence="5 6" key="1">
    <citation type="submission" date="2019-04" db="EMBL/GenBank/DDBJ databases">
        <title>Sphingobacterium olei sp. nov., isolated from oil-contaminated soil.</title>
        <authorList>
            <person name="Liu B."/>
        </authorList>
    </citation>
    <scope>NUCLEOTIDE SEQUENCE [LARGE SCALE GENOMIC DNA]</scope>
    <source>
        <strain evidence="5 6">Y3L14</strain>
    </source>
</reference>
<accession>A0A4U0H5M9</accession>
<gene>
    <name evidence="5" type="ORF">FAZ19_09160</name>
</gene>
<dbReference type="AlphaFoldDB" id="A0A4U0H5M9"/>
<dbReference type="InterPro" id="IPR018060">
    <property type="entry name" value="HTH_AraC"/>
</dbReference>
<dbReference type="EMBL" id="SUKA01000002">
    <property type="protein sequence ID" value="TJY67051.1"/>
    <property type="molecule type" value="Genomic_DNA"/>
</dbReference>
<dbReference type="PANTHER" id="PTHR43280:SF32">
    <property type="entry name" value="TRANSCRIPTIONAL REGULATORY PROTEIN"/>
    <property type="match status" value="1"/>
</dbReference>
<name>A0A4U0H5M9_9SPHI</name>
<keyword evidence="1" id="KW-0805">Transcription regulation</keyword>
<dbReference type="SMART" id="SM00342">
    <property type="entry name" value="HTH_ARAC"/>
    <property type="match status" value="1"/>
</dbReference>
<keyword evidence="3" id="KW-0804">Transcription</keyword>
<organism evidence="5 6">
    <name type="scientific">Sphingobacterium alkalisoli</name>
    <dbReference type="NCBI Taxonomy" id="1874115"/>
    <lineage>
        <taxon>Bacteria</taxon>
        <taxon>Pseudomonadati</taxon>
        <taxon>Bacteroidota</taxon>
        <taxon>Sphingobacteriia</taxon>
        <taxon>Sphingobacteriales</taxon>
        <taxon>Sphingobacteriaceae</taxon>
        <taxon>Sphingobacterium</taxon>
    </lineage>
</organism>
<evidence type="ECO:0000259" key="4">
    <source>
        <dbReference type="PROSITE" id="PS01124"/>
    </source>
</evidence>
<dbReference type="GO" id="GO:0003700">
    <property type="term" value="F:DNA-binding transcription factor activity"/>
    <property type="evidence" value="ECO:0007669"/>
    <property type="project" value="InterPro"/>
</dbReference>
<dbReference type="SUPFAM" id="SSF46689">
    <property type="entry name" value="Homeodomain-like"/>
    <property type="match status" value="1"/>
</dbReference>
<dbReference type="PROSITE" id="PS01124">
    <property type="entry name" value="HTH_ARAC_FAMILY_2"/>
    <property type="match status" value="1"/>
</dbReference>
<dbReference type="Gene3D" id="1.10.10.60">
    <property type="entry name" value="Homeodomain-like"/>
    <property type="match status" value="1"/>
</dbReference>
<sequence>MQENIKRNTTDNVERSAETELLYDTAKRKCFDFTTFTDIEIFYQDARKLLDHGFFVVLFGNVKENFPDGSSMLLVFSRNDLKFEQSKKLINSGKYFSFHPSVFNGYNLKIRFKDFGFVEYSIYESLLLVNRERDTINTLFDLIAEESEIAFDHLSSDILISYIELLLQHMSRFYQRFFSDRSDEICSVNRNFEDLLLQAFNLKERSNDKLPTLTYFAQELDLTMRYLNDVSQIVYKQSAQERIDAQIINIAKQLLSNTNLSVAEIAERIGFSQPQSLNRLFKRKTKVTPLEYRISII</sequence>
<feature type="domain" description="HTH araC/xylS-type" evidence="4">
    <location>
        <begin position="212"/>
        <end position="295"/>
    </location>
</feature>
<evidence type="ECO:0000256" key="1">
    <source>
        <dbReference type="ARBA" id="ARBA00023015"/>
    </source>
</evidence>
<dbReference type="GO" id="GO:0043565">
    <property type="term" value="F:sequence-specific DNA binding"/>
    <property type="evidence" value="ECO:0007669"/>
    <property type="project" value="InterPro"/>
</dbReference>
<evidence type="ECO:0000313" key="6">
    <source>
        <dbReference type="Proteomes" id="UP000309872"/>
    </source>
</evidence>
<dbReference type="PANTHER" id="PTHR43280">
    <property type="entry name" value="ARAC-FAMILY TRANSCRIPTIONAL REGULATOR"/>
    <property type="match status" value="1"/>
</dbReference>
<keyword evidence="6" id="KW-1185">Reference proteome</keyword>
<dbReference type="InterPro" id="IPR009057">
    <property type="entry name" value="Homeodomain-like_sf"/>
</dbReference>
<comment type="caution">
    <text evidence="5">The sequence shown here is derived from an EMBL/GenBank/DDBJ whole genome shotgun (WGS) entry which is preliminary data.</text>
</comment>
<protein>
    <submittedName>
        <fullName evidence="5">Helix-turn-helix transcriptional regulator</fullName>
    </submittedName>
</protein>
<dbReference type="PROSITE" id="PS00041">
    <property type="entry name" value="HTH_ARAC_FAMILY_1"/>
    <property type="match status" value="1"/>
</dbReference>
<evidence type="ECO:0000313" key="5">
    <source>
        <dbReference type="EMBL" id="TJY67051.1"/>
    </source>
</evidence>
<dbReference type="InterPro" id="IPR018062">
    <property type="entry name" value="HTH_AraC-typ_CS"/>
</dbReference>
<evidence type="ECO:0000256" key="3">
    <source>
        <dbReference type="ARBA" id="ARBA00023163"/>
    </source>
</evidence>
<dbReference type="OrthoDB" id="706704at2"/>
<evidence type="ECO:0000256" key="2">
    <source>
        <dbReference type="ARBA" id="ARBA00023125"/>
    </source>
</evidence>
<keyword evidence="2" id="KW-0238">DNA-binding</keyword>
<dbReference type="Pfam" id="PF12833">
    <property type="entry name" value="HTH_18"/>
    <property type="match status" value="1"/>
</dbReference>
<proteinExistence type="predicted"/>